<protein>
    <recommendedName>
        <fullName evidence="2">Reverse transcriptase zinc-binding domain-containing protein</fullName>
    </recommendedName>
</protein>
<dbReference type="Pfam" id="PF13966">
    <property type="entry name" value="zf-RVT"/>
    <property type="match status" value="1"/>
</dbReference>
<organism evidence="3 4">
    <name type="scientific">Riccia sorocarpa</name>
    <dbReference type="NCBI Taxonomy" id="122646"/>
    <lineage>
        <taxon>Eukaryota</taxon>
        <taxon>Viridiplantae</taxon>
        <taxon>Streptophyta</taxon>
        <taxon>Embryophyta</taxon>
        <taxon>Marchantiophyta</taxon>
        <taxon>Marchantiopsida</taxon>
        <taxon>Marchantiidae</taxon>
        <taxon>Marchantiales</taxon>
        <taxon>Ricciaceae</taxon>
        <taxon>Riccia</taxon>
    </lineage>
</organism>
<feature type="domain" description="Reverse transcriptase zinc-binding" evidence="2">
    <location>
        <begin position="274"/>
        <end position="346"/>
    </location>
</feature>
<feature type="compositionally biased region" description="Basic residues" evidence="1">
    <location>
        <begin position="515"/>
        <end position="534"/>
    </location>
</feature>
<feature type="region of interest" description="Disordered" evidence="1">
    <location>
        <begin position="498"/>
        <end position="534"/>
    </location>
</feature>
<comment type="caution">
    <text evidence="3">The sequence shown here is derived from an EMBL/GenBank/DDBJ whole genome shotgun (WGS) entry which is preliminary data.</text>
</comment>
<evidence type="ECO:0000259" key="2">
    <source>
        <dbReference type="Pfam" id="PF13966"/>
    </source>
</evidence>
<evidence type="ECO:0000313" key="4">
    <source>
        <dbReference type="Proteomes" id="UP001633002"/>
    </source>
</evidence>
<dbReference type="AlphaFoldDB" id="A0ABD3HLH7"/>
<proteinExistence type="predicted"/>
<sequence length="534" mass="62207">MDVQNARVRSRIRWIHEGETTSKFFFAAWKAKVAHESLTELNLEDGHTLTEWEEILKAVQENYSTLYTEDPEDERIAASRRAVLQLATTLRMGAYQRECCEWQLEDTLLLSKIQKLKGSPTLMRMLRSWKKAKAAVNWSAGETQLPRHLTLHQAVILKAWSSGRAYTVLNKAWKCLGKGGISTLVEGEAIHLERRTWLQHLRTVGTFPEEILGHQIQEIEGWVKGKRLVPIRLLETTGWEWRQEDQIFKCKCAGKVWLKHIRMRKNFHEELNRRWELSTPEDNWIARWKALWSGKLAYKKKIWLWKLLQRGYFTSSRAAEMGVSDGKCSRCERELETINHIFWGCRRVEARREALRNVGVIPGSCSSLIEWVDFSLTKLRTEVEYIVVLSNYIDRVWTERNHKVFRGQETRTPIQLLLQLSYRDIDVFPNNRTSERVLTMLVAAKVTIQGWKNTWTGRQDARHTRTEEDDRRENTRRQKSARGLGGADSLIASIAARSVRPTTNSSSLTVIVATPRRKTTTRQIRTHQHQGKES</sequence>
<name>A0ABD3HLH7_9MARC</name>
<evidence type="ECO:0000313" key="3">
    <source>
        <dbReference type="EMBL" id="KAL3691242.1"/>
    </source>
</evidence>
<evidence type="ECO:0000256" key="1">
    <source>
        <dbReference type="SAM" id="MobiDB-lite"/>
    </source>
</evidence>
<keyword evidence="4" id="KW-1185">Reference proteome</keyword>
<accession>A0ABD3HLH7</accession>
<dbReference type="EMBL" id="JBJQOH010000003">
    <property type="protein sequence ID" value="KAL3691242.1"/>
    <property type="molecule type" value="Genomic_DNA"/>
</dbReference>
<reference evidence="3 4" key="1">
    <citation type="submission" date="2024-09" db="EMBL/GenBank/DDBJ databases">
        <title>Chromosome-scale assembly of Riccia sorocarpa.</title>
        <authorList>
            <person name="Paukszto L."/>
        </authorList>
    </citation>
    <scope>NUCLEOTIDE SEQUENCE [LARGE SCALE GENOMIC DNA]</scope>
    <source>
        <strain evidence="3">LP-2024</strain>
        <tissue evidence="3">Aerial parts of the thallus</tissue>
    </source>
</reference>
<feature type="compositionally biased region" description="Basic and acidic residues" evidence="1">
    <location>
        <begin position="459"/>
        <end position="476"/>
    </location>
</feature>
<dbReference type="InterPro" id="IPR026960">
    <property type="entry name" value="RVT-Znf"/>
</dbReference>
<gene>
    <name evidence="3" type="ORF">R1sor_004893</name>
</gene>
<feature type="region of interest" description="Disordered" evidence="1">
    <location>
        <begin position="457"/>
        <end position="485"/>
    </location>
</feature>
<feature type="compositionally biased region" description="Polar residues" evidence="1">
    <location>
        <begin position="500"/>
        <end position="509"/>
    </location>
</feature>
<dbReference type="Proteomes" id="UP001633002">
    <property type="component" value="Unassembled WGS sequence"/>
</dbReference>